<protein>
    <recommendedName>
        <fullName evidence="1">ceramidase</fullName>
        <ecNumber evidence="1">3.5.1.23</ecNumber>
    </recommendedName>
</protein>
<dbReference type="AlphaFoldDB" id="A0A0B7K0T9"/>
<evidence type="ECO:0000259" key="2">
    <source>
        <dbReference type="Pfam" id="PF15508"/>
    </source>
</evidence>
<dbReference type="EC" id="3.5.1.23" evidence="1"/>
<name>A0A0B7K0T9_BIOOC</name>
<dbReference type="PANTHER" id="PTHR28583:SF1">
    <property type="entry name" value="ACID CERAMIDASE"/>
    <property type="match status" value="1"/>
</dbReference>
<proteinExistence type="predicted"/>
<dbReference type="GO" id="GO:0017040">
    <property type="term" value="F:N-acylsphingosine amidohydrolase activity"/>
    <property type="evidence" value="ECO:0007669"/>
    <property type="project" value="UniProtKB-EC"/>
</dbReference>
<dbReference type="Pfam" id="PF15508">
    <property type="entry name" value="NAAA-beta"/>
    <property type="match status" value="1"/>
</dbReference>
<reference evidence="3" key="1">
    <citation type="submission" date="2015-01" db="EMBL/GenBank/DDBJ databases">
        <authorList>
            <person name="Durling Mikael"/>
        </authorList>
    </citation>
    <scope>NUCLEOTIDE SEQUENCE</scope>
</reference>
<dbReference type="PANTHER" id="PTHR28583">
    <property type="entry name" value="ACID AMIDASE"/>
    <property type="match status" value="1"/>
</dbReference>
<dbReference type="Gene3D" id="3.60.60.10">
    <property type="entry name" value="Penicillin V Acylase, Chain A"/>
    <property type="match status" value="1"/>
</dbReference>
<gene>
    <name evidence="3" type="ORF">BN869_000007051_1</name>
</gene>
<dbReference type="InterPro" id="IPR029130">
    <property type="entry name" value="Acid_ceramidase_N"/>
</dbReference>
<accession>A0A0B7K0T9</accession>
<evidence type="ECO:0000256" key="1">
    <source>
        <dbReference type="ARBA" id="ARBA00011891"/>
    </source>
</evidence>
<feature type="domain" description="Acid ceramidase N-terminal" evidence="2">
    <location>
        <begin position="6"/>
        <end position="69"/>
    </location>
</feature>
<sequence>MPLAGGPIPTYRVDIALSPEARYVEVASDFAPQMRDMITVFNNLLASIFRYPIVCWLVKTCARVFLRRLHDDEQDREVKSIAKLVGMDNYLLIALNILLDVMMGCTAGCILTEPNSQRTTKATSRLMHFRTLDWAMDPLRHLLIVVEFVDSSDDPHRVIAKSITYAGFVGTLTATKPGLSVSLNYRPSNEHSCSSTAVRKHQLLVLFGFRPSVASVLRSVVLREGGWALHETSASDNATSPIIALATQLTKQPTSPCYLTLSDGVNAAVIEKDVYGGKLKTSDRFIVQTNHDTHKSGCCTGRRIMPSHPDNARASLLGAEPWLKDSNLRMTMLHERWLLHAAGAETASPVGIEKKDENGLCFGQRADVSSVRPRVGVKEHLLQEWMMEFPIINECSHYGCIMDPRMGDIRWLVRGMIEYDPENPRF</sequence>
<dbReference type="EMBL" id="CDPU01000021">
    <property type="protein sequence ID" value="CEO50993.1"/>
    <property type="molecule type" value="Genomic_DNA"/>
</dbReference>
<organism evidence="3">
    <name type="scientific">Bionectria ochroleuca</name>
    <name type="common">Gliocladium roseum</name>
    <dbReference type="NCBI Taxonomy" id="29856"/>
    <lineage>
        <taxon>Eukaryota</taxon>
        <taxon>Fungi</taxon>
        <taxon>Dikarya</taxon>
        <taxon>Ascomycota</taxon>
        <taxon>Pezizomycotina</taxon>
        <taxon>Sordariomycetes</taxon>
        <taxon>Hypocreomycetidae</taxon>
        <taxon>Hypocreales</taxon>
        <taxon>Bionectriaceae</taxon>
        <taxon>Clonostachys</taxon>
    </lineage>
</organism>
<evidence type="ECO:0000313" key="3">
    <source>
        <dbReference type="EMBL" id="CEO50993.1"/>
    </source>
</evidence>